<dbReference type="GO" id="GO:0047756">
    <property type="term" value="F:chondroitin 4-sulfotransferase activity"/>
    <property type="evidence" value="ECO:0007669"/>
    <property type="project" value="InterPro"/>
</dbReference>
<dbReference type="PANTHER" id="PTHR22900">
    <property type="entry name" value="PROTEIN CBG14245-RELATED"/>
    <property type="match status" value="1"/>
</dbReference>
<evidence type="ECO:0000313" key="3">
    <source>
        <dbReference type="EMBL" id="KAI1700808.1"/>
    </source>
</evidence>
<dbReference type="Proteomes" id="UP001201812">
    <property type="component" value="Unassembled WGS sequence"/>
</dbReference>
<accession>A0AAD4QZV0</accession>
<gene>
    <name evidence="3" type="ORF">DdX_16498</name>
</gene>
<keyword evidence="1" id="KW-1015">Disulfide bond</keyword>
<evidence type="ECO:0000259" key="2">
    <source>
        <dbReference type="PROSITE" id="PS50015"/>
    </source>
</evidence>
<name>A0AAD4QZV0_9BILA</name>
<comment type="caution">
    <text evidence="3">The sequence shown here is derived from an EMBL/GenBank/DDBJ whole genome shotgun (WGS) entry which is preliminary data.</text>
</comment>
<organism evidence="3 4">
    <name type="scientific">Ditylenchus destructor</name>
    <dbReference type="NCBI Taxonomy" id="166010"/>
    <lineage>
        <taxon>Eukaryota</taxon>
        <taxon>Metazoa</taxon>
        <taxon>Ecdysozoa</taxon>
        <taxon>Nematoda</taxon>
        <taxon>Chromadorea</taxon>
        <taxon>Rhabditida</taxon>
        <taxon>Tylenchina</taxon>
        <taxon>Tylenchomorpha</taxon>
        <taxon>Sphaerularioidea</taxon>
        <taxon>Anguinidae</taxon>
        <taxon>Anguininae</taxon>
        <taxon>Ditylenchus</taxon>
    </lineage>
</organism>
<evidence type="ECO:0000256" key="1">
    <source>
        <dbReference type="ARBA" id="ARBA00023157"/>
    </source>
</evidence>
<dbReference type="Pfam" id="PF03567">
    <property type="entry name" value="Sulfotransfer_2"/>
    <property type="match status" value="1"/>
</dbReference>
<dbReference type="GO" id="GO:0016020">
    <property type="term" value="C:membrane"/>
    <property type="evidence" value="ECO:0007669"/>
    <property type="project" value="InterPro"/>
</dbReference>
<dbReference type="PROSITE" id="PS50015">
    <property type="entry name" value="SAP_B"/>
    <property type="match status" value="1"/>
</dbReference>
<reference evidence="3" key="1">
    <citation type="submission" date="2022-01" db="EMBL/GenBank/DDBJ databases">
        <title>Genome Sequence Resource for Two Populations of Ditylenchus destructor, the Migratory Endoparasitic Phytonematode.</title>
        <authorList>
            <person name="Zhang H."/>
            <person name="Lin R."/>
            <person name="Xie B."/>
        </authorList>
    </citation>
    <scope>NUCLEOTIDE SEQUENCE</scope>
    <source>
        <strain evidence="3">BazhouSP</strain>
    </source>
</reference>
<evidence type="ECO:0000313" key="4">
    <source>
        <dbReference type="Proteomes" id="UP001201812"/>
    </source>
</evidence>
<dbReference type="EMBL" id="JAKKPZ010000134">
    <property type="protein sequence ID" value="KAI1700808.1"/>
    <property type="molecule type" value="Genomic_DNA"/>
</dbReference>
<keyword evidence="4" id="KW-1185">Reference proteome</keyword>
<proteinExistence type="predicted"/>
<sequence length="478" mass="54905">MVVTKTQIATKGQISGPELLNVSDFISKHNSNIFPIESYFGTTYSPMNICKNNDSRARMCVRKFGPWSSNNFAMAPKAKTIACRIEKSMSTVLDNLICYLNDEKAYRECKEFCRNLATDPRLCEEDNFVASFENIMQSQNISTFEHLFQHWNVFAVIRHPVDRLLSGFLDKCIGNPIYLDTKMEEDKFTCHGCGANFTCFVINQYHRLMAQFHHPQYRITNADLHFFPQNWRCEFNKFLPNISIVKYSNPQTGMYDVDLFISGLAKVLQQKNDVNPESMKFIKEQLKEWETLHVTRNTIARQSLQKMLFSSPFLMEFIPRKYCLSHAFTKRTECYRKKLYISKYKYDCESIKGLKLCIVIVALMTVGFCSAKFVEFHSIEARLKEVFAQGNGGGACHVCEIMVQVYDAVFPGHLPPQVTAEILADDLKDGCHNLPKTAAPEVLEFCKVIDEKGLDFAKAYIKHHDEKKGEPCKEVGIC</sequence>
<dbReference type="InterPro" id="IPR007669">
    <property type="entry name" value="Chst-1-like"/>
</dbReference>
<dbReference type="InterPro" id="IPR005331">
    <property type="entry name" value="Sulfotransferase"/>
</dbReference>
<dbReference type="AlphaFoldDB" id="A0AAD4QZV0"/>
<dbReference type="InterPro" id="IPR008139">
    <property type="entry name" value="SaposinB_dom"/>
</dbReference>
<dbReference type="PANTHER" id="PTHR22900:SF5">
    <property type="entry name" value="PROTEIN CBG14245"/>
    <property type="match status" value="1"/>
</dbReference>
<protein>
    <submittedName>
        <fullName evidence="3">Sulfotransferase family domain-containing protein</fullName>
    </submittedName>
</protein>
<feature type="domain" description="Saposin B-type" evidence="2">
    <location>
        <begin position="392"/>
        <end position="478"/>
    </location>
</feature>
<dbReference type="GO" id="GO:1902884">
    <property type="term" value="P:positive regulation of response to oxidative stress"/>
    <property type="evidence" value="ECO:0007669"/>
    <property type="project" value="InterPro"/>
</dbReference>
<dbReference type="GO" id="GO:0050650">
    <property type="term" value="P:chondroitin sulfate proteoglycan biosynthetic process"/>
    <property type="evidence" value="ECO:0007669"/>
    <property type="project" value="InterPro"/>
</dbReference>